<keyword evidence="2" id="KW-1185">Reference proteome</keyword>
<comment type="caution">
    <text evidence="1">The sequence shown here is derived from an EMBL/GenBank/DDBJ whole genome shotgun (WGS) entry which is preliminary data.</text>
</comment>
<evidence type="ECO:0000313" key="2">
    <source>
        <dbReference type="Proteomes" id="UP000563426"/>
    </source>
</evidence>
<name>A0A7Y4KMZ1_9BACT</name>
<gene>
    <name evidence="1" type="ORF">HMI49_26515</name>
</gene>
<dbReference type="Pfam" id="PF14022">
    <property type="entry name" value="DUF4238"/>
    <property type="match status" value="1"/>
</dbReference>
<dbReference type="InterPro" id="IPR025332">
    <property type="entry name" value="DUF4238"/>
</dbReference>
<dbReference type="Proteomes" id="UP000563426">
    <property type="component" value="Unassembled WGS sequence"/>
</dbReference>
<dbReference type="AlphaFoldDB" id="A0A7Y4KMZ1"/>
<sequence>MYLKRFADSKQRLVMVSRDQTKRLPGQHIKTVCAQTDYYSVETDNGQSQEVEKLLSLIEGEANTAIERMLNGKFPPSTADRKAVALFIGFQCLRGDETRQMFEEVGDALLKLMPANMPSEAITEEFRKREGRESNEIEIEAPTFILNNLDKVSAKPHQNDIIRSMLQIAPEVADIMLQRRWFLGDHGEPCLLTSDTPVVSWSKPTSADAHYRRGWRNADEIQMPLSPRYSLCLVWDERFKERMIPFERERGLSIAVGLNQLVAHRARRWIFHHPDTDPLKGITLDPVEPVIKAR</sequence>
<accession>A0A7Y4KMZ1</accession>
<proteinExistence type="predicted"/>
<organism evidence="1 2">
    <name type="scientific">Corallococcus exercitus</name>
    <dbReference type="NCBI Taxonomy" id="2316736"/>
    <lineage>
        <taxon>Bacteria</taxon>
        <taxon>Pseudomonadati</taxon>
        <taxon>Myxococcota</taxon>
        <taxon>Myxococcia</taxon>
        <taxon>Myxococcales</taxon>
        <taxon>Cystobacterineae</taxon>
        <taxon>Myxococcaceae</taxon>
        <taxon>Corallococcus</taxon>
    </lineage>
</organism>
<dbReference type="EMBL" id="JABFJV010000182">
    <property type="protein sequence ID" value="NOK36767.1"/>
    <property type="molecule type" value="Genomic_DNA"/>
</dbReference>
<evidence type="ECO:0000313" key="1">
    <source>
        <dbReference type="EMBL" id="NOK36767.1"/>
    </source>
</evidence>
<protein>
    <submittedName>
        <fullName evidence="1">DUF4238 domain-containing protein</fullName>
    </submittedName>
</protein>
<reference evidence="1 2" key="1">
    <citation type="submission" date="2020-05" db="EMBL/GenBank/DDBJ databases">
        <authorList>
            <person name="Whitworth D."/>
        </authorList>
    </citation>
    <scope>NUCLEOTIDE SEQUENCE [LARGE SCALE GENOMIC DNA]</scope>
    <source>
        <strain evidence="1 2">AB043B</strain>
    </source>
</reference>